<dbReference type="Proteomes" id="UP000789508">
    <property type="component" value="Unassembled WGS sequence"/>
</dbReference>
<feature type="domain" description="BTB" evidence="1">
    <location>
        <begin position="173"/>
        <end position="274"/>
    </location>
</feature>
<dbReference type="SUPFAM" id="SSF54695">
    <property type="entry name" value="POZ domain"/>
    <property type="match status" value="1"/>
</dbReference>
<dbReference type="PROSITE" id="PS50144">
    <property type="entry name" value="MATH"/>
    <property type="match status" value="1"/>
</dbReference>
<evidence type="ECO:0000259" key="1">
    <source>
        <dbReference type="PROSITE" id="PS50097"/>
    </source>
</evidence>
<dbReference type="EMBL" id="CAJVPS010003142">
    <property type="protein sequence ID" value="CAG8583298.1"/>
    <property type="molecule type" value="Genomic_DNA"/>
</dbReference>
<gene>
    <name evidence="3" type="ORF">ALEPTO_LOCUS7365</name>
</gene>
<dbReference type="GO" id="GO:0030163">
    <property type="term" value="P:protein catabolic process"/>
    <property type="evidence" value="ECO:0007669"/>
    <property type="project" value="UniProtKB-ARBA"/>
</dbReference>
<name>A0A9N9G7W2_9GLOM</name>
<evidence type="ECO:0000259" key="2">
    <source>
        <dbReference type="PROSITE" id="PS50144"/>
    </source>
</evidence>
<sequence>MSSNLAFTSKSVFEFTILNPSKLSKPLYTPPFATANHMFWQLRFDPKFIEGNDEYCSVFLGAIPSPQEADNTTAAWAKRSLLSARLFLKNPISHVEIDKYSMTMNNYSAKEHTWGRRKFCKKSALSHDSVILGVEFDKAEIGLSRHTATLPGEIIPKDLLEAWQSQLTEPQIADVEFNVDGHTIYANSAILAKRSEYFQRMFGGKWSESTATSSLSKINDSQTSETPSSSTIVHFGQESARIMAIAAHDVTDFHYTTFLEMLKFLYTNKVTFNNAADSHTSSLEMFRVADKYLIEDLRQRAKTRIFDELSISNAAETLFGTDWSYPELKDYILKFLVKHFREVRQTEGFKNITANSAAYPTFHETITEIFELLEPNSNVVNLDL</sequence>
<dbReference type="CDD" id="cd14733">
    <property type="entry name" value="BACK"/>
    <property type="match status" value="1"/>
</dbReference>
<feature type="domain" description="MATH" evidence="2">
    <location>
        <begin position="10"/>
        <end position="143"/>
    </location>
</feature>
<dbReference type="PROSITE" id="PS50097">
    <property type="entry name" value="BTB"/>
    <property type="match status" value="1"/>
</dbReference>
<dbReference type="InterPro" id="IPR000210">
    <property type="entry name" value="BTB/POZ_dom"/>
</dbReference>
<dbReference type="Gene3D" id="2.60.210.10">
    <property type="entry name" value="Apoptosis, Tumor Necrosis Factor Receptor Associated Protein 2, Chain A"/>
    <property type="match status" value="1"/>
</dbReference>
<organism evidence="3 4">
    <name type="scientific">Ambispora leptoticha</name>
    <dbReference type="NCBI Taxonomy" id="144679"/>
    <lineage>
        <taxon>Eukaryota</taxon>
        <taxon>Fungi</taxon>
        <taxon>Fungi incertae sedis</taxon>
        <taxon>Mucoromycota</taxon>
        <taxon>Glomeromycotina</taxon>
        <taxon>Glomeromycetes</taxon>
        <taxon>Archaeosporales</taxon>
        <taxon>Ambisporaceae</taxon>
        <taxon>Ambispora</taxon>
    </lineage>
</organism>
<comment type="caution">
    <text evidence="3">The sequence shown here is derived from an EMBL/GenBank/DDBJ whole genome shotgun (WGS) entry which is preliminary data.</text>
</comment>
<dbReference type="SUPFAM" id="SSF49599">
    <property type="entry name" value="TRAF domain-like"/>
    <property type="match status" value="1"/>
</dbReference>
<accession>A0A9N9G7W2</accession>
<dbReference type="InterPro" id="IPR002083">
    <property type="entry name" value="MATH/TRAF_dom"/>
</dbReference>
<evidence type="ECO:0000313" key="3">
    <source>
        <dbReference type="EMBL" id="CAG8583298.1"/>
    </source>
</evidence>
<dbReference type="Pfam" id="PF00651">
    <property type="entry name" value="BTB"/>
    <property type="match status" value="1"/>
</dbReference>
<protein>
    <submittedName>
        <fullName evidence="3">1564_t:CDS:1</fullName>
    </submittedName>
</protein>
<proteinExistence type="predicted"/>
<dbReference type="Gene3D" id="3.30.710.10">
    <property type="entry name" value="Potassium Channel Kv1.1, Chain A"/>
    <property type="match status" value="1"/>
</dbReference>
<keyword evidence="4" id="KW-1185">Reference proteome</keyword>
<reference evidence="3" key="1">
    <citation type="submission" date="2021-06" db="EMBL/GenBank/DDBJ databases">
        <authorList>
            <person name="Kallberg Y."/>
            <person name="Tangrot J."/>
            <person name="Rosling A."/>
        </authorList>
    </citation>
    <scope>NUCLEOTIDE SEQUENCE</scope>
    <source>
        <strain evidence="3">FL130A</strain>
    </source>
</reference>
<dbReference type="AlphaFoldDB" id="A0A9N9G7W2"/>
<dbReference type="InterPro" id="IPR011333">
    <property type="entry name" value="SKP1/BTB/POZ_sf"/>
</dbReference>
<dbReference type="SMART" id="SM00225">
    <property type="entry name" value="BTB"/>
    <property type="match status" value="1"/>
</dbReference>
<dbReference type="OrthoDB" id="6359816at2759"/>
<dbReference type="CDD" id="cd00121">
    <property type="entry name" value="MATH"/>
    <property type="match status" value="1"/>
</dbReference>
<evidence type="ECO:0000313" key="4">
    <source>
        <dbReference type="Proteomes" id="UP000789508"/>
    </source>
</evidence>
<dbReference type="InterPro" id="IPR008974">
    <property type="entry name" value="TRAF-like"/>
</dbReference>
<dbReference type="PANTHER" id="PTHR24413">
    <property type="entry name" value="SPECKLE-TYPE POZ PROTEIN"/>
    <property type="match status" value="1"/>
</dbReference>